<evidence type="ECO:0000259" key="1">
    <source>
        <dbReference type="Pfam" id="PF13298"/>
    </source>
</evidence>
<proteinExistence type="predicted"/>
<organism evidence="2 3">
    <name type="scientific">Bythopirellula polymerisocia</name>
    <dbReference type="NCBI Taxonomy" id="2528003"/>
    <lineage>
        <taxon>Bacteria</taxon>
        <taxon>Pseudomonadati</taxon>
        <taxon>Planctomycetota</taxon>
        <taxon>Planctomycetia</taxon>
        <taxon>Pirellulales</taxon>
        <taxon>Lacipirellulaceae</taxon>
        <taxon>Bythopirellula</taxon>
    </lineage>
</organism>
<name>A0A5C6CQU7_9BACT</name>
<dbReference type="GO" id="GO:0016874">
    <property type="term" value="F:ligase activity"/>
    <property type="evidence" value="ECO:0007669"/>
    <property type="project" value="UniProtKB-KW"/>
</dbReference>
<dbReference type="AlphaFoldDB" id="A0A5C6CQU7"/>
<dbReference type="Proteomes" id="UP000318437">
    <property type="component" value="Unassembled WGS sequence"/>
</dbReference>
<accession>A0A5C6CQU7</accession>
<dbReference type="InterPro" id="IPR014144">
    <property type="entry name" value="LigD_PE_domain"/>
</dbReference>
<keyword evidence="3" id="KW-1185">Reference proteome</keyword>
<reference evidence="2 3" key="1">
    <citation type="submission" date="2019-02" db="EMBL/GenBank/DDBJ databases">
        <title>Deep-cultivation of Planctomycetes and their phenomic and genomic characterization uncovers novel biology.</title>
        <authorList>
            <person name="Wiegand S."/>
            <person name="Jogler M."/>
            <person name="Boedeker C."/>
            <person name="Pinto D."/>
            <person name="Vollmers J."/>
            <person name="Rivas-Marin E."/>
            <person name="Kohn T."/>
            <person name="Peeters S.H."/>
            <person name="Heuer A."/>
            <person name="Rast P."/>
            <person name="Oberbeckmann S."/>
            <person name="Bunk B."/>
            <person name="Jeske O."/>
            <person name="Meyerdierks A."/>
            <person name="Storesund J.E."/>
            <person name="Kallscheuer N."/>
            <person name="Luecker S."/>
            <person name="Lage O.M."/>
            <person name="Pohl T."/>
            <person name="Merkel B.J."/>
            <person name="Hornburger P."/>
            <person name="Mueller R.-W."/>
            <person name="Bruemmer F."/>
            <person name="Labrenz M."/>
            <person name="Spormann A.M."/>
            <person name="Op Den Camp H."/>
            <person name="Overmann J."/>
            <person name="Amann R."/>
            <person name="Jetten M.S.M."/>
            <person name="Mascher T."/>
            <person name="Medema M.H."/>
            <person name="Devos D.P."/>
            <person name="Kaster A.-K."/>
            <person name="Ovreas L."/>
            <person name="Rohde M."/>
            <person name="Galperin M.Y."/>
            <person name="Jogler C."/>
        </authorList>
    </citation>
    <scope>NUCLEOTIDE SEQUENCE [LARGE SCALE GENOMIC DNA]</scope>
    <source>
        <strain evidence="2 3">Pla144</strain>
    </source>
</reference>
<evidence type="ECO:0000313" key="2">
    <source>
        <dbReference type="EMBL" id="TWU25841.1"/>
    </source>
</evidence>
<feature type="domain" description="DNA ligase D 3'-phosphoesterase" evidence="1">
    <location>
        <begin position="18"/>
        <end position="111"/>
    </location>
</feature>
<sequence length="134" mass="15298">MPRFVLLRHECPSEYKPSHWDLMLELDGMLATWELLELPAAWAEALNLVHRETGSQITATRLPEHRLAYLTYEGPLSGGRGTVACCDRGKLDIRELRSERILVELEGKFLRCSVELDSSDTAGQWQMRLSDSQK</sequence>
<dbReference type="RefSeq" id="WP_197530697.1">
    <property type="nucleotide sequence ID" value="NZ_SJPS01000004.1"/>
</dbReference>
<gene>
    <name evidence="2" type="ORF">Pla144_30530</name>
</gene>
<dbReference type="EMBL" id="SJPS01000004">
    <property type="protein sequence ID" value="TWU25841.1"/>
    <property type="molecule type" value="Genomic_DNA"/>
</dbReference>
<protein>
    <submittedName>
        <fullName evidence="2">ATP-dependent DNA ligase</fullName>
    </submittedName>
</protein>
<keyword evidence="2" id="KW-0436">Ligase</keyword>
<dbReference type="Pfam" id="PF13298">
    <property type="entry name" value="LigD_N"/>
    <property type="match status" value="1"/>
</dbReference>
<comment type="caution">
    <text evidence="2">The sequence shown here is derived from an EMBL/GenBank/DDBJ whole genome shotgun (WGS) entry which is preliminary data.</text>
</comment>
<evidence type="ECO:0000313" key="3">
    <source>
        <dbReference type="Proteomes" id="UP000318437"/>
    </source>
</evidence>